<sequence>MFVIREPCCGTHILNTSDIEDFCIISLKSLGRSTTSISAVTGDRAKLARSNAAELIEEIDILAKKY</sequence>
<dbReference type="InterPro" id="IPR012947">
    <property type="entry name" value="tRNA_SAD"/>
</dbReference>
<dbReference type="Gene3D" id="3.30.980.10">
    <property type="entry name" value="Threonyl-trna Synthetase, Chain A, domain 2"/>
    <property type="match status" value="1"/>
</dbReference>
<gene>
    <name evidence="2" type="ORF">NQ314_013054</name>
</gene>
<protein>
    <recommendedName>
        <fullName evidence="1">Threonyl/alanyl tRNA synthetase SAD domain-containing protein</fullName>
    </recommendedName>
</protein>
<evidence type="ECO:0000259" key="1">
    <source>
        <dbReference type="Pfam" id="PF07973"/>
    </source>
</evidence>
<dbReference type="PANTHER" id="PTHR11777">
    <property type="entry name" value="ALANYL-TRNA SYNTHETASE"/>
    <property type="match status" value="1"/>
</dbReference>
<evidence type="ECO:0000313" key="3">
    <source>
        <dbReference type="Proteomes" id="UP001162156"/>
    </source>
</evidence>
<dbReference type="Proteomes" id="UP001162156">
    <property type="component" value="Unassembled WGS sequence"/>
</dbReference>
<name>A0AAV8X8X2_9CUCU</name>
<comment type="caution">
    <text evidence="2">The sequence shown here is derived from an EMBL/GenBank/DDBJ whole genome shotgun (WGS) entry which is preliminary data.</text>
</comment>
<dbReference type="GO" id="GO:0004813">
    <property type="term" value="F:alanine-tRNA ligase activity"/>
    <property type="evidence" value="ECO:0007669"/>
    <property type="project" value="TreeGrafter"/>
</dbReference>
<keyword evidence="3" id="KW-1185">Reference proteome</keyword>
<dbReference type="PANTHER" id="PTHR11777:SF9">
    <property type="entry name" value="ALANINE--TRNA LIGASE, CYTOPLASMIC"/>
    <property type="match status" value="1"/>
</dbReference>
<dbReference type="SUPFAM" id="SSF55186">
    <property type="entry name" value="ThrRS/AlaRS common domain"/>
    <property type="match status" value="1"/>
</dbReference>
<feature type="domain" description="Threonyl/alanyl tRNA synthetase SAD" evidence="1">
    <location>
        <begin position="6"/>
        <end position="31"/>
    </location>
</feature>
<accession>A0AAV8X8X2</accession>
<dbReference type="GO" id="GO:0005524">
    <property type="term" value="F:ATP binding"/>
    <property type="evidence" value="ECO:0007669"/>
    <property type="project" value="InterPro"/>
</dbReference>
<proteinExistence type="predicted"/>
<dbReference type="EMBL" id="JANEYF010003637">
    <property type="protein sequence ID" value="KAJ8935029.1"/>
    <property type="molecule type" value="Genomic_DNA"/>
</dbReference>
<dbReference type="InterPro" id="IPR050058">
    <property type="entry name" value="Ala-tRNA_ligase"/>
</dbReference>
<dbReference type="Pfam" id="PF07973">
    <property type="entry name" value="tRNA_SAD"/>
    <property type="match status" value="1"/>
</dbReference>
<reference evidence="2" key="1">
    <citation type="journal article" date="2023" name="Insect Mol. Biol.">
        <title>Genome sequencing provides insights into the evolution of gene families encoding plant cell wall-degrading enzymes in longhorned beetles.</title>
        <authorList>
            <person name="Shin N.R."/>
            <person name="Okamura Y."/>
            <person name="Kirsch R."/>
            <person name="Pauchet Y."/>
        </authorList>
    </citation>
    <scope>NUCLEOTIDE SEQUENCE</scope>
    <source>
        <strain evidence="2">RBIC_L_NR</strain>
    </source>
</reference>
<dbReference type="AlphaFoldDB" id="A0AAV8X8X2"/>
<organism evidence="2 3">
    <name type="scientific">Rhamnusium bicolor</name>
    <dbReference type="NCBI Taxonomy" id="1586634"/>
    <lineage>
        <taxon>Eukaryota</taxon>
        <taxon>Metazoa</taxon>
        <taxon>Ecdysozoa</taxon>
        <taxon>Arthropoda</taxon>
        <taxon>Hexapoda</taxon>
        <taxon>Insecta</taxon>
        <taxon>Pterygota</taxon>
        <taxon>Neoptera</taxon>
        <taxon>Endopterygota</taxon>
        <taxon>Coleoptera</taxon>
        <taxon>Polyphaga</taxon>
        <taxon>Cucujiformia</taxon>
        <taxon>Chrysomeloidea</taxon>
        <taxon>Cerambycidae</taxon>
        <taxon>Lepturinae</taxon>
        <taxon>Rhagiini</taxon>
        <taxon>Rhamnusium</taxon>
    </lineage>
</organism>
<dbReference type="GO" id="GO:0002161">
    <property type="term" value="F:aminoacyl-tRNA deacylase activity"/>
    <property type="evidence" value="ECO:0007669"/>
    <property type="project" value="TreeGrafter"/>
</dbReference>
<dbReference type="GO" id="GO:0005739">
    <property type="term" value="C:mitochondrion"/>
    <property type="evidence" value="ECO:0007669"/>
    <property type="project" value="TreeGrafter"/>
</dbReference>
<dbReference type="GO" id="GO:0006419">
    <property type="term" value="P:alanyl-tRNA aminoacylation"/>
    <property type="evidence" value="ECO:0007669"/>
    <property type="project" value="TreeGrafter"/>
</dbReference>
<dbReference type="InterPro" id="IPR018163">
    <property type="entry name" value="Thr/Ala-tRNA-synth_IIc_edit"/>
</dbReference>
<evidence type="ECO:0000313" key="2">
    <source>
        <dbReference type="EMBL" id="KAJ8935029.1"/>
    </source>
</evidence>